<name>A0A9D1M0U9_9FIRM</name>
<protein>
    <submittedName>
        <fullName evidence="1">Uncharacterized protein</fullName>
    </submittedName>
</protein>
<gene>
    <name evidence="1" type="ORF">IAB70_03970</name>
</gene>
<reference evidence="1" key="2">
    <citation type="journal article" date="2021" name="PeerJ">
        <title>Extensive microbial diversity within the chicken gut microbiome revealed by metagenomics and culture.</title>
        <authorList>
            <person name="Gilroy R."/>
            <person name="Ravi A."/>
            <person name="Getino M."/>
            <person name="Pursley I."/>
            <person name="Horton D.L."/>
            <person name="Alikhan N.F."/>
            <person name="Baker D."/>
            <person name="Gharbi K."/>
            <person name="Hall N."/>
            <person name="Watson M."/>
            <person name="Adriaenssens E.M."/>
            <person name="Foster-Nyarko E."/>
            <person name="Jarju S."/>
            <person name="Secka A."/>
            <person name="Antonio M."/>
            <person name="Oren A."/>
            <person name="Chaudhuri R.R."/>
            <person name="La Ragione R."/>
            <person name="Hildebrand F."/>
            <person name="Pallen M.J."/>
        </authorList>
    </citation>
    <scope>NUCLEOTIDE SEQUENCE</scope>
    <source>
        <strain evidence="1">CHK195-15760</strain>
    </source>
</reference>
<sequence length="532" mass="61412">MASELDKYYQSGNTNQQELYKAILRDAGVDERFIQSSVGFANLSQMINQVQIKHGEKFSELNQNNVNELVNMIKNEWEISDGHVLAEVPLAEEDKTSQFYAQNKQTYRTTSLDLIGLDKIEVNQSIIMLESDFSQEAQNLQYADMPYILENGNRVDENNIQEIYKTNSESNDILLEKTEKRKVSTLEYSEFQNLQQDMQTNTLTEIKNLQNKPDEYWGIINKTSAFDQLKLTQYSELFENSSDKTSNLSKEQINQMVEKIFSNSDVLAQDEIALGALQQLGVSEELLRYPEVKSWINKMVEKTITDNPEIGDITTKEGMGKLIEQLDKDLIIKDNYIAGKVDAPEEVLQRNYNEFGKDENGFSRQDAYEIYIDNDGLINKNLITLAQISDLENDSNKLRWYNNPEVLRNNNLIRLNVFRDLYQRLENGSLINLMTFSSEKYSSINGPAKPVLDINSATSLTNNSIEYWNTINTTKYQPDILIDEAKEDELIQSYDNYDITTEDMQAAHDTLEQTLKEEKTQQQVQTNEDQER</sequence>
<dbReference type="AlphaFoldDB" id="A0A9D1M0U9"/>
<evidence type="ECO:0000313" key="2">
    <source>
        <dbReference type="Proteomes" id="UP000824093"/>
    </source>
</evidence>
<comment type="caution">
    <text evidence="1">The sequence shown here is derived from an EMBL/GenBank/DDBJ whole genome shotgun (WGS) entry which is preliminary data.</text>
</comment>
<dbReference type="EMBL" id="DVNH01000026">
    <property type="protein sequence ID" value="HIU51763.1"/>
    <property type="molecule type" value="Genomic_DNA"/>
</dbReference>
<dbReference type="Proteomes" id="UP000824093">
    <property type="component" value="Unassembled WGS sequence"/>
</dbReference>
<proteinExistence type="predicted"/>
<reference evidence="1" key="1">
    <citation type="submission" date="2020-10" db="EMBL/GenBank/DDBJ databases">
        <authorList>
            <person name="Gilroy R."/>
        </authorList>
    </citation>
    <scope>NUCLEOTIDE SEQUENCE</scope>
    <source>
        <strain evidence="1">CHK195-15760</strain>
    </source>
</reference>
<accession>A0A9D1M0U9</accession>
<evidence type="ECO:0000313" key="1">
    <source>
        <dbReference type="EMBL" id="HIU51763.1"/>
    </source>
</evidence>
<organism evidence="1 2">
    <name type="scientific">Candidatus Merdicola faecigallinarum</name>
    <dbReference type="NCBI Taxonomy" id="2840862"/>
    <lineage>
        <taxon>Bacteria</taxon>
        <taxon>Bacillati</taxon>
        <taxon>Bacillota</taxon>
        <taxon>Clostridia</taxon>
        <taxon>Candidatus Merdicola</taxon>
    </lineage>
</organism>